<dbReference type="Pfam" id="PF15351">
    <property type="entry name" value="JCAD"/>
    <property type="match status" value="1"/>
</dbReference>
<feature type="compositionally biased region" description="Basic and acidic residues" evidence="1">
    <location>
        <begin position="26"/>
        <end position="37"/>
    </location>
</feature>
<name>V8P5E6_OPHHA</name>
<dbReference type="InterPro" id="IPR028221">
    <property type="entry name" value="JCAD"/>
</dbReference>
<feature type="region of interest" description="Disordered" evidence="1">
    <location>
        <begin position="791"/>
        <end position="860"/>
    </location>
</feature>
<organism evidence="2 3">
    <name type="scientific">Ophiophagus hannah</name>
    <name type="common">King cobra</name>
    <name type="synonym">Naja hannah</name>
    <dbReference type="NCBI Taxonomy" id="8665"/>
    <lineage>
        <taxon>Eukaryota</taxon>
        <taxon>Metazoa</taxon>
        <taxon>Chordata</taxon>
        <taxon>Craniata</taxon>
        <taxon>Vertebrata</taxon>
        <taxon>Euteleostomi</taxon>
        <taxon>Lepidosauria</taxon>
        <taxon>Squamata</taxon>
        <taxon>Bifurcata</taxon>
        <taxon>Unidentata</taxon>
        <taxon>Episquamata</taxon>
        <taxon>Toxicofera</taxon>
        <taxon>Serpentes</taxon>
        <taxon>Colubroidea</taxon>
        <taxon>Elapidae</taxon>
        <taxon>Elapinae</taxon>
        <taxon>Ophiophagus</taxon>
    </lineage>
</organism>
<dbReference type="Proteomes" id="UP000018936">
    <property type="component" value="Unassembled WGS sequence"/>
</dbReference>
<dbReference type="GO" id="GO:1903589">
    <property type="term" value="P:positive regulation of blood vessel endothelial cell proliferation involved in sprouting angiogenesis"/>
    <property type="evidence" value="ECO:0007669"/>
    <property type="project" value="TreeGrafter"/>
</dbReference>
<feature type="region of interest" description="Disordered" evidence="1">
    <location>
        <begin position="904"/>
        <end position="926"/>
    </location>
</feature>
<sequence length="1266" mass="143270">MFSVDDLLISHGYKQSKNPTNSSEDPGDKNQHEDTGRQSDQAPWNGLPVHPGAIPKTNKGRTYHTNDENYLVIKGRPRNAHQEDFSGPRNMQRRRYDQSQLNRSSYPKKEKAFALWKRQGQDFSGHVYPDRVDFETREKATACALFEGGNKSQWEVEELKNMRSNKRETMKPPGDYRRRSLKTETWKQPTAFGRCEPYIDNKESLHQDVYLEGRNIAASHVKNKPRSFPGFLSPENANSAEIPAITSSKQHKVKPELESLKYSDPATRPKYGRPLKPPSYEFHQQSRGIVETNPPQEEQERRKTTSYVTKVDEPGQDPSLKPPVYNPPPCYKSPGQQSKNQHVPEEVSDHTECFVKEMQVLEQSICISAESPVNQLQMEEEEQILYNSKTQMKCQERHQSSVQYIPFDDPRIRHFKVIHPADHQMEDQAEDANKIIFYKNSMDQEFNNSHVYVQDSTNFAVQRSPVSGSSRWLVESNADQDSCALFTQKGSYDTGNNLNTQFSKVWPFAQSPGATEVSSEILTKVKAFEPGTEIQDKNHLKKKTNETMFCLVSVPLQSELPVSSSEKNGLDSNRDLKDQSFLSTSSTDLELQALTGNMLDKNVLETQDFQRLEFNQMNDLSGKQPPKPKKLDYAGLWPCSRYKNQQTQTSFREEPPIQQHLHGSQLRKPNTLTNGHFLKYGSSTTESALSSLPTDNWKGRPIPPPRKAQLKKPGKPEHPRSVVKPQTGQNELRNTSIGLPGRKNKPSFACNEERKSPCSVKEAFGQFLLKPVSRRPWDAISELESFNKEIQKQEERTEDDKKIEQKQKREGKKIKKPEGKACREDDRSQEYGCSAQTRKIKPVPSMFKKGTDKSKPEIENVSNISDTRVAFSDFRNVRSATREIDKSVGLKQKQENVRKVIKQASGLHPMKSNVSSHSDSQNSSVPFKSINSREARVENHKSKDYDKLKKAAGRNISASETLSLAPLFFKRRNQGRSESNLRTVGLDVKDGISVPDFSTKNIPSNEFLQARAARILGIEVAVESLTADNKALLDEDSDSDNMAQRSELSNKKMIRAEIKASSKGKPKSSWPKSTFIGEDILGSVKEQCSGKGKLTRESSFRYHPDPSKCQEDGSYCLESAKLPLAERKLLPSNVEKKTRSTSKVTLPRQGKVASAVSRADMDRLARMKEVDSVSRMRRLSIKNAGSGEDRDEDNKQVREPEGKGSHSAIGYTEFLHKPPQGSCVSKRIISLNENERLDNRITKKCGILPSSVVPYYLRVGESVSLA</sequence>
<protein>
    <recommendedName>
        <fullName evidence="4">Junctional protein associated with coronary artery disease</fullName>
    </recommendedName>
</protein>
<dbReference type="AlphaFoldDB" id="V8P5E6"/>
<feature type="compositionally biased region" description="Low complexity" evidence="1">
    <location>
        <begin position="912"/>
        <end position="925"/>
    </location>
</feature>
<dbReference type="PANTHER" id="PTHR34757:SF1">
    <property type="entry name" value="JUNCTIONAL CADHERIN 5-ASSOCIATED PROTEIN"/>
    <property type="match status" value="1"/>
</dbReference>
<accession>V8P5E6</accession>
<evidence type="ECO:0008006" key="4">
    <source>
        <dbReference type="Google" id="ProtNLM"/>
    </source>
</evidence>
<evidence type="ECO:0000256" key="1">
    <source>
        <dbReference type="SAM" id="MobiDB-lite"/>
    </source>
</evidence>
<dbReference type="PANTHER" id="PTHR34757">
    <property type="entry name" value="JUNCTIONAL PROTEIN ASSOCIATED WITH CORONARY ARTERY DISEASE"/>
    <property type="match status" value="1"/>
</dbReference>
<reference evidence="2 3" key="1">
    <citation type="journal article" date="2013" name="Proc. Natl. Acad. Sci. U.S.A.">
        <title>The king cobra genome reveals dynamic gene evolution and adaptation in the snake venom system.</title>
        <authorList>
            <person name="Vonk F.J."/>
            <person name="Casewell N.R."/>
            <person name="Henkel C.V."/>
            <person name="Heimberg A.M."/>
            <person name="Jansen H.J."/>
            <person name="McCleary R.J."/>
            <person name="Kerkkamp H.M."/>
            <person name="Vos R.A."/>
            <person name="Guerreiro I."/>
            <person name="Calvete J.J."/>
            <person name="Wuster W."/>
            <person name="Woods A.E."/>
            <person name="Logan J.M."/>
            <person name="Harrison R.A."/>
            <person name="Castoe T.A."/>
            <person name="de Koning A.P."/>
            <person name="Pollock D.D."/>
            <person name="Yandell M."/>
            <person name="Calderon D."/>
            <person name="Renjifo C."/>
            <person name="Currier R.B."/>
            <person name="Salgado D."/>
            <person name="Pla D."/>
            <person name="Sanz L."/>
            <person name="Hyder A.S."/>
            <person name="Ribeiro J.M."/>
            <person name="Arntzen J.W."/>
            <person name="van den Thillart G.E."/>
            <person name="Boetzer M."/>
            <person name="Pirovano W."/>
            <person name="Dirks R.P."/>
            <person name="Spaink H.P."/>
            <person name="Duboule D."/>
            <person name="McGlinn E."/>
            <person name="Kini R.M."/>
            <person name="Richardson M.K."/>
        </authorList>
    </citation>
    <scope>NUCLEOTIDE SEQUENCE</scope>
    <source>
        <tissue evidence="2">Blood</tissue>
    </source>
</reference>
<feature type="compositionally biased region" description="Polar residues" evidence="1">
    <location>
        <begin position="13"/>
        <end position="24"/>
    </location>
</feature>
<comment type="caution">
    <text evidence="2">The sequence shown here is derived from an EMBL/GenBank/DDBJ whole genome shotgun (WGS) entry which is preliminary data.</text>
</comment>
<dbReference type="EMBL" id="AZIM01000844">
    <property type="protein sequence ID" value="ETE69102.1"/>
    <property type="molecule type" value="Genomic_DNA"/>
</dbReference>
<feature type="compositionally biased region" description="Basic and acidic residues" evidence="1">
    <location>
        <begin position="816"/>
        <end position="829"/>
    </location>
</feature>
<feature type="region of interest" description="Disordered" evidence="1">
    <location>
        <begin position="1"/>
        <end position="107"/>
    </location>
</feature>
<feature type="compositionally biased region" description="Polar residues" evidence="1">
    <location>
        <begin position="724"/>
        <end position="737"/>
    </location>
</feature>
<proteinExistence type="predicted"/>
<dbReference type="OrthoDB" id="8669630at2759"/>
<keyword evidence="3" id="KW-1185">Reference proteome</keyword>
<feature type="region of interest" description="Disordered" evidence="1">
    <location>
        <begin position="684"/>
        <end position="755"/>
    </location>
</feature>
<feature type="compositionally biased region" description="Basic and acidic residues" evidence="1">
    <location>
        <begin position="791"/>
        <end position="808"/>
    </location>
</feature>
<feature type="compositionally biased region" description="Basic and acidic residues" evidence="1">
    <location>
        <begin position="849"/>
        <end position="858"/>
    </location>
</feature>
<evidence type="ECO:0000313" key="3">
    <source>
        <dbReference type="Proteomes" id="UP000018936"/>
    </source>
</evidence>
<gene>
    <name evidence="2" type="ORF">L345_05095</name>
</gene>
<feature type="compositionally biased region" description="Pro residues" evidence="1">
    <location>
        <begin position="320"/>
        <end position="331"/>
    </location>
</feature>
<dbReference type="GO" id="GO:0032587">
    <property type="term" value="C:ruffle membrane"/>
    <property type="evidence" value="ECO:0007669"/>
    <property type="project" value="TreeGrafter"/>
</dbReference>
<feature type="region of interest" description="Disordered" evidence="1">
    <location>
        <begin position="241"/>
        <end position="346"/>
    </location>
</feature>
<feature type="non-terminal residue" evidence="2">
    <location>
        <position position="1"/>
    </location>
</feature>
<feature type="compositionally biased region" description="Basic and acidic residues" evidence="1">
    <location>
        <begin position="1192"/>
        <end position="1204"/>
    </location>
</feature>
<dbReference type="GO" id="GO:0005912">
    <property type="term" value="C:adherens junction"/>
    <property type="evidence" value="ECO:0007669"/>
    <property type="project" value="TreeGrafter"/>
</dbReference>
<evidence type="ECO:0000313" key="2">
    <source>
        <dbReference type="EMBL" id="ETE69102.1"/>
    </source>
</evidence>
<feature type="region of interest" description="Disordered" evidence="1">
    <location>
        <begin position="1176"/>
        <end position="1207"/>
    </location>
</feature>
<feature type="compositionally biased region" description="Polar residues" evidence="1">
    <location>
        <begin position="684"/>
        <end position="694"/>
    </location>
</feature>